<evidence type="ECO:0000256" key="2">
    <source>
        <dbReference type="ARBA" id="ARBA00008467"/>
    </source>
</evidence>
<dbReference type="PROSITE" id="PS52004">
    <property type="entry name" value="KS3_2"/>
    <property type="match status" value="1"/>
</dbReference>
<dbReference type="Gene3D" id="3.40.47.10">
    <property type="match status" value="1"/>
</dbReference>
<accession>A0ABN4Q0Z8</accession>
<dbReference type="InterPro" id="IPR020615">
    <property type="entry name" value="Thiolase_acyl_enz_int_AS"/>
</dbReference>
<organism evidence="6 7">
    <name type="scientific">Yersinia entomophaga</name>
    <dbReference type="NCBI Taxonomy" id="935293"/>
    <lineage>
        <taxon>Bacteria</taxon>
        <taxon>Pseudomonadati</taxon>
        <taxon>Pseudomonadota</taxon>
        <taxon>Gammaproteobacteria</taxon>
        <taxon>Enterobacterales</taxon>
        <taxon>Yersiniaceae</taxon>
        <taxon>Yersinia</taxon>
    </lineage>
</organism>
<dbReference type="PANTHER" id="PTHR11712">
    <property type="entry name" value="POLYKETIDE SYNTHASE-RELATED"/>
    <property type="match status" value="1"/>
</dbReference>
<dbReference type="PANTHER" id="PTHR11712:SF336">
    <property type="entry name" value="3-OXOACYL-[ACYL-CARRIER-PROTEIN] SYNTHASE, MITOCHONDRIAL"/>
    <property type="match status" value="1"/>
</dbReference>
<sequence>MNKRRVVVTGYGALTSLGENSATVWSSIMNGNLGYKPYAFKNPLIKAKFFAFLPEYNERYGFIPKRISRALPVFAKNALVAAYEAILMAFKQPEAIAEYYAARECGAIIGTGWGGLDEAYILRDSYRDTGFGNPLGTLISMPSIATAACTLMWNMRGYQNTISAACATGSIAIGEAYEAIRQGRAQMMLAGGSETLRHETNIWNIDALNALSREQSDIRRACCPFDRRRSGFVLAEGAAVLCLEELEHAQNRGAKILGEITGYGNFSDATDYTSPATDMQARIDSMLFALQQAGRSPTEINYINAHGTSTQLNDLNESNTIKAVFKQAAYDIPISSTKGYSGHLISAAGSFESIICLKAIETEILPATVNLIEPDPLCDLNYLPLTHKKNSPVDTTLNLSFGFGGANAVLVIERFR</sequence>
<evidence type="ECO:0000259" key="5">
    <source>
        <dbReference type="PROSITE" id="PS52004"/>
    </source>
</evidence>
<proteinExistence type="inferred from homology"/>
<dbReference type="RefSeq" id="WP_064516737.1">
    <property type="nucleotide sequence ID" value="NZ_CBCSBH010000079.1"/>
</dbReference>
<dbReference type="PROSITE" id="PS00098">
    <property type="entry name" value="THIOLASE_1"/>
    <property type="match status" value="1"/>
</dbReference>
<gene>
    <name evidence="6" type="ORF">PL78_15055</name>
</gene>
<protein>
    <submittedName>
        <fullName evidence="6">3-oxoacyl-ACP synthase</fullName>
    </submittedName>
</protein>
<evidence type="ECO:0000256" key="1">
    <source>
        <dbReference type="ARBA" id="ARBA00005194"/>
    </source>
</evidence>
<dbReference type="PROSITE" id="PS00606">
    <property type="entry name" value="KS3_1"/>
    <property type="match status" value="1"/>
</dbReference>
<dbReference type="InterPro" id="IPR016039">
    <property type="entry name" value="Thiolase-like"/>
</dbReference>
<feature type="domain" description="Ketosynthase family 3 (KS3)" evidence="5">
    <location>
        <begin position="3"/>
        <end position="414"/>
    </location>
</feature>
<evidence type="ECO:0000313" key="6">
    <source>
        <dbReference type="EMBL" id="ANI31132.1"/>
    </source>
</evidence>
<comment type="pathway">
    <text evidence="1">Lipid metabolism; fatty acid biosynthesis.</text>
</comment>
<dbReference type="InterPro" id="IPR014030">
    <property type="entry name" value="Ketoacyl_synth_N"/>
</dbReference>
<dbReference type="InterPro" id="IPR020841">
    <property type="entry name" value="PKS_Beta-ketoAc_synthase_dom"/>
</dbReference>
<dbReference type="Pfam" id="PF00109">
    <property type="entry name" value="ketoacyl-synt"/>
    <property type="match status" value="1"/>
</dbReference>
<dbReference type="SMART" id="SM00825">
    <property type="entry name" value="PKS_KS"/>
    <property type="match status" value="1"/>
</dbReference>
<evidence type="ECO:0000256" key="3">
    <source>
        <dbReference type="ARBA" id="ARBA00022679"/>
    </source>
</evidence>
<keyword evidence="3 4" id="KW-0808">Transferase</keyword>
<reference evidence="7" key="1">
    <citation type="journal article" date="2016" name="Toxins">
        <title>The Draft Genome Sequence of the Yersinia entomophaga Entomopathogenic Type Strain MH96T.</title>
        <authorList>
            <person name="Hurst M.R."/>
            <person name="Beattie A."/>
            <person name="Altermann E."/>
            <person name="Moraga R.M."/>
            <person name="Harper L.A."/>
            <person name="Calder J."/>
            <person name="Laugraud A."/>
        </authorList>
    </citation>
    <scope>NUCLEOTIDE SEQUENCE [LARGE SCALE GENOMIC DNA]</scope>
    <source>
        <strain evidence="7">MH96</strain>
    </source>
</reference>
<dbReference type="EMBL" id="CP010029">
    <property type="protein sequence ID" value="ANI31132.1"/>
    <property type="molecule type" value="Genomic_DNA"/>
</dbReference>
<name>A0ABN4Q0Z8_YERET</name>
<dbReference type="Proteomes" id="UP000266744">
    <property type="component" value="Chromosome"/>
</dbReference>
<dbReference type="InterPro" id="IPR018201">
    <property type="entry name" value="Ketoacyl_synth_AS"/>
</dbReference>
<dbReference type="InterPro" id="IPR014031">
    <property type="entry name" value="Ketoacyl_synth_C"/>
</dbReference>
<dbReference type="SUPFAM" id="SSF53901">
    <property type="entry name" value="Thiolase-like"/>
    <property type="match status" value="2"/>
</dbReference>
<comment type="similarity">
    <text evidence="2 4">Belongs to the thiolase-like superfamily. Beta-ketoacyl-ACP synthases family.</text>
</comment>
<dbReference type="Pfam" id="PF02801">
    <property type="entry name" value="Ketoacyl-synt_C"/>
    <property type="match status" value="1"/>
</dbReference>
<evidence type="ECO:0000256" key="4">
    <source>
        <dbReference type="RuleBase" id="RU003694"/>
    </source>
</evidence>
<dbReference type="CDD" id="cd00834">
    <property type="entry name" value="KAS_I_II"/>
    <property type="match status" value="1"/>
</dbReference>
<dbReference type="InterPro" id="IPR000794">
    <property type="entry name" value="Beta-ketoacyl_synthase"/>
</dbReference>
<keyword evidence="7" id="KW-1185">Reference proteome</keyword>
<evidence type="ECO:0000313" key="7">
    <source>
        <dbReference type="Proteomes" id="UP000266744"/>
    </source>
</evidence>